<reference evidence="1 2" key="2">
    <citation type="journal article" date="2022" name="Mol. Ecol. Resour.">
        <title>The genomes of chicory, endive, great burdock and yacon provide insights into Asteraceae paleo-polyploidization history and plant inulin production.</title>
        <authorList>
            <person name="Fan W."/>
            <person name="Wang S."/>
            <person name="Wang H."/>
            <person name="Wang A."/>
            <person name="Jiang F."/>
            <person name="Liu H."/>
            <person name="Zhao H."/>
            <person name="Xu D."/>
            <person name="Zhang Y."/>
        </authorList>
    </citation>
    <scope>NUCLEOTIDE SEQUENCE [LARGE SCALE GENOMIC DNA]</scope>
    <source>
        <strain evidence="2">cv. Yunnan</strain>
        <tissue evidence="1">Leaves</tissue>
    </source>
</reference>
<dbReference type="EMBL" id="CM042026">
    <property type="protein sequence ID" value="KAI3805223.1"/>
    <property type="molecule type" value="Genomic_DNA"/>
</dbReference>
<name>A0ACB9IAK2_9ASTR</name>
<evidence type="ECO:0000313" key="2">
    <source>
        <dbReference type="Proteomes" id="UP001056120"/>
    </source>
</evidence>
<reference evidence="2" key="1">
    <citation type="journal article" date="2022" name="Mol. Ecol. Resour.">
        <title>The genomes of chicory, endive, great burdock and yacon provide insights into Asteraceae palaeo-polyploidization history and plant inulin production.</title>
        <authorList>
            <person name="Fan W."/>
            <person name="Wang S."/>
            <person name="Wang H."/>
            <person name="Wang A."/>
            <person name="Jiang F."/>
            <person name="Liu H."/>
            <person name="Zhao H."/>
            <person name="Xu D."/>
            <person name="Zhang Y."/>
        </authorList>
    </citation>
    <scope>NUCLEOTIDE SEQUENCE [LARGE SCALE GENOMIC DNA]</scope>
    <source>
        <strain evidence="2">cv. Yunnan</strain>
    </source>
</reference>
<protein>
    <submittedName>
        <fullName evidence="1">Uncharacterized protein</fullName>
    </submittedName>
</protein>
<accession>A0ACB9IAK2</accession>
<sequence length="130" mass="15377">MLKIFNDLGFNPAVVENLSESLREMTQKVQEKGKQRKRTEKSKEENKYKKIKIIVPKNELFKTKLQELESHRRSALSTREVEEASIKIYTFASYVSSQKKVTEEEKITWFKKPISKPQETKELWKALTLK</sequence>
<organism evidence="1 2">
    <name type="scientific">Smallanthus sonchifolius</name>
    <dbReference type="NCBI Taxonomy" id="185202"/>
    <lineage>
        <taxon>Eukaryota</taxon>
        <taxon>Viridiplantae</taxon>
        <taxon>Streptophyta</taxon>
        <taxon>Embryophyta</taxon>
        <taxon>Tracheophyta</taxon>
        <taxon>Spermatophyta</taxon>
        <taxon>Magnoliopsida</taxon>
        <taxon>eudicotyledons</taxon>
        <taxon>Gunneridae</taxon>
        <taxon>Pentapetalae</taxon>
        <taxon>asterids</taxon>
        <taxon>campanulids</taxon>
        <taxon>Asterales</taxon>
        <taxon>Asteraceae</taxon>
        <taxon>Asteroideae</taxon>
        <taxon>Heliantheae alliance</taxon>
        <taxon>Millerieae</taxon>
        <taxon>Smallanthus</taxon>
    </lineage>
</organism>
<comment type="caution">
    <text evidence="1">The sequence shown here is derived from an EMBL/GenBank/DDBJ whole genome shotgun (WGS) entry which is preliminary data.</text>
</comment>
<keyword evidence="2" id="KW-1185">Reference proteome</keyword>
<gene>
    <name evidence="1" type="ORF">L1987_27403</name>
</gene>
<dbReference type="Proteomes" id="UP001056120">
    <property type="component" value="Linkage Group LG09"/>
</dbReference>
<proteinExistence type="predicted"/>
<evidence type="ECO:0000313" key="1">
    <source>
        <dbReference type="EMBL" id="KAI3805223.1"/>
    </source>
</evidence>